<dbReference type="EnsemblMetazoa" id="MESCA001162-RA">
    <property type="protein sequence ID" value="MESCA001162-PA"/>
    <property type="gene ID" value="MESCA001162"/>
</dbReference>
<dbReference type="Proteomes" id="UP000015102">
    <property type="component" value="Unassembled WGS sequence"/>
</dbReference>
<keyword evidence="2" id="KW-1185">Reference proteome</keyword>
<dbReference type="AlphaFoldDB" id="T1GCY8"/>
<organism evidence="1 2">
    <name type="scientific">Megaselia scalaris</name>
    <name type="common">Humpbacked fly</name>
    <name type="synonym">Phora scalaris</name>
    <dbReference type="NCBI Taxonomy" id="36166"/>
    <lineage>
        <taxon>Eukaryota</taxon>
        <taxon>Metazoa</taxon>
        <taxon>Ecdysozoa</taxon>
        <taxon>Arthropoda</taxon>
        <taxon>Hexapoda</taxon>
        <taxon>Insecta</taxon>
        <taxon>Pterygota</taxon>
        <taxon>Neoptera</taxon>
        <taxon>Endopterygota</taxon>
        <taxon>Diptera</taxon>
        <taxon>Brachycera</taxon>
        <taxon>Muscomorpha</taxon>
        <taxon>Platypezoidea</taxon>
        <taxon>Phoridae</taxon>
        <taxon>Megaseliini</taxon>
        <taxon>Megaselia</taxon>
    </lineage>
</organism>
<name>T1GCY8_MEGSC</name>
<dbReference type="HOGENOM" id="CLU_2888313_0_0_1"/>
<dbReference type="EMBL" id="CAQQ02393703">
    <property type="status" value="NOT_ANNOTATED_CDS"/>
    <property type="molecule type" value="Genomic_DNA"/>
</dbReference>
<reference evidence="2" key="1">
    <citation type="submission" date="2013-02" db="EMBL/GenBank/DDBJ databases">
        <authorList>
            <person name="Hughes D."/>
        </authorList>
    </citation>
    <scope>NUCLEOTIDE SEQUENCE</scope>
    <source>
        <strain>Durham</strain>
        <strain evidence="2">NC isolate 2 -- Noor lab</strain>
    </source>
</reference>
<reference evidence="1" key="2">
    <citation type="submission" date="2015-06" db="UniProtKB">
        <authorList>
            <consortium name="EnsemblMetazoa"/>
        </authorList>
    </citation>
    <scope>IDENTIFICATION</scope>
</reference>
<dbReference type="EMBL" id="CAQQ02393702">
    <property type="status" value="NOT_ANNOTATED_CDS"/>
    <property type="molecule type" value="Genomic_DNA"/>
</dbReference>
<proteinExistence type="predicted"/>
<accession>T1GCY8</accession>
<protein>
    <submittedName>
        <fullName evidence="1">Uncharacterized protein</fullName>
    </submittedName>
</protein>
<evidence type="ECO:0000313" key="1">
    <source>
        <dbReference type="EnsemblMetazoa" id="MESCA001162-PA"/>
    </source>
</evidence>
<evidence type="ECO:0000313" key="2">
    <source>
        <dbReference type="Proteomes" id="UP000015102"/>
    </source>
</evidence>
<sequence>MIFWVICRTDIKGNDLADMVDKTRLGTALVVVNRKIHEIVPRPLKWLGEEDFNFVLRMKRKKY</sequence>